<protein>
    <submittedName>
        <fullName evidence="1">Uncharacterized protein</fullName>
    </submittedName>
</protein>
<dbReference type="AlphaFoldDB" id="A0A1X0DK39"/>
<dbReference type="InterPro" id="IPR036513">
    <property type="entry name" value="STAS_dom_sf"/>
</dbReference>
<dbReference type="EMBL" id="MVHS01000006">
    <property type="protein sequence ID" value="ORA72776.1"/>
    <property type="molecule type" value="Genomic_DNA"/>
</dbReference>
<proteinExistence type="predicted"/>
<organism evidence="1 2">
    <name type="scientific">Mycolicibacterium insubricum</name>
    <dbReference type="NCBI Taxonomy" id="444597"/>
    <lineage>
        <taxon>Bacteria</taxon>
        <taxon>Bacillati</taxon>
        <taxon>Actinomycetota</taxon>
        <taxon>Actinomycetes</taxon>
        <taxon>Mycobacteriales</taxon>
        <taxon>Mycobacteriaceae</taxon>
        <taxon>Mycolicibacterium</taxon>
    </lineage>
</organism>
<comment type="caution">
    <text evidence="1">The sequence shown here is derived from an EMBL/GenBank/DDBJ whole genome shotgun (WGS) entry which is preliminary data.</text>
</comment>
<evidence type="ECO:0000313" key="2">
    <source>
        <dbReference type="Proteomes" id="UP000192801"/>
    </source>
</evidence>
<dbReference type="InterPro" id="IPR021866">
    <property type="entry name" value="SpoIIAA-like"/>
</dbReference>
<evidence type="ECO:0000313" key="1">
    <source>
        <dbReference type="EMBL" id="ORA72776.1"/>
    </source>
</evidence>
<reference evidence="1 2" key="1">
    <citation type="submission" date="2016-12" db="EMBL/GenBank/DDBJ databases">
        <title>The new phylogeny of genus Mycobacterium.</title>
        <authorList>
            <person name="Tortoli E."/>
            <person name="Trovato A."/>
            <person name="Cirillo D.M."/>
        </authorList>
    </citation>
    <scope>NUCLEOTIDE SEQUENCE [LARGE SCALE GENOMIC DNA]</scope>
    <source>
        <strain evidence="1 2">DSM 45130</strain>
    </source>
</reference>
<sequence length="122" mass="13387">MLEPLPNMPDGVIGLRAVGTIEPADYTSVLDPAVDARAATGEKVNMVYLVGDEFDHYSLGGLWEDAKLGLRDPRVWGRVAVVTNHDWLRRSVAIFRPIMGGHARLFDVDQLDEATAWAAGQD</sequence>
<dbReference type="SUPFAM" id="SSF52091">
    <property type="entry name" value="SpoIIaa-like"/>
    <property type="match status" value="1"/>
</dbReference>
<dbReference type="Gene3D" id="3.40.50.10600">
    <property type="entry name" value="SpoIIaa-like domains"/>
    <property type="match status" value="1"/>
</dbReference>
<name>A0A1X0DK39_9MYCO</name>
<keyword evidence="2" id="KW-1185">Reference proteome</keyword>
<dbReference type="RefSeq" id="WP_163787843.1">
    <property type="nucleotide sequence ID" value="NZ_AP022618.1"/>
</dbReference>
<dbReference type="InterPro" id="IPR038396">
    <property type="entry name" value="SpoIIAA-like_sf"/>
</dbReference>
<gene>
    <name evidence="1" type="ORF">BST26_04035</name>
</gene>
<dbReference type="Pfam" id="PF11964">
    <property type="entry name" value="SpoIIAA-like"/>
    <property type="match status" value="1"/>
</dbReference>
<accession>A0A1X0DK39</accession>
<dbReference type="Proteomes" id="UP000192801">
    <property type="component" value="Unassembled WGS sequence"/>
</dbReference>